<evidence type="ECO:0000313" key="8">
    <source>
        <dbReference type="Proteomes" id="UP001238973"/>
    </source>
</evidence>
<name>A0AAJ1QJL1_9BACI</name>
<evidence type="ECO:0000256" key="2">
    <source>
        <dbReference type="ARBA" id="ARBA00010488"/>
    </source>
</evidence>
<dbReference type="SUPFAM" id="SSF53756">
    <property type="entry name" value="UDP-Glycosyltransferase/glycogen phosphorylase"/>
    <property type="match status" value="1"/>
</dbReference>
<comment type="caution">
    <text evidence="7">The sequence shown here is derived from an EMBL/GenBank/DDBJ whole genome shotgun (WGS) entry which is preliminary data.</text>
</comment>
<dbReference type="InterPro" id="IPR007554">
    <property type="entry name" value="Glycerophosphate_synth"/>
</dbReference>
<keyword evidence="6" id="KW-0472">Membrane</keyword>
<reference evidence="7" key="1">
    <citation type="submission" date="2023-06" db="EMBL/GenBank/DDBJ databases">
        <title>Comparative genomics of Bacillaceae isolates and their secondary metabolite potential.</title>
        <authorList>
            <person name="Song L."/>
            <person name="Nielsen L.J."/>
            <person name="Mohite O."/>
            <person name="Xu X."/>
            <person name="Weber T."/>
            <person name="Kovacs A.T."/>
        </authorList>
    </citation>
    <scope>NUCLEOTIDE SEQUENCE</scope>
    <source>
        <strain evidence="7">G1S1</strain>
    </source>
</reference>
<dbReference type="GO" id="GO:0019350">
    <property type="term" value="P:teichoic acid biosynthetic process"/>
    <property type="evidence" value="ECO:0007669"/>
    <property type="project" value="UniProtKB-KW"/>
</dbReference>
<evidence type="ECO:0000256" key="4">
    <source>
        <dbReference type="ARBA" id="ARBA00022679"/>
    </source>
</evidence>
<evidence type="ECO:0000256" key="5">
    <source>
        <dbReference type="ARBA" id="ARBA00022944"/>
    </source>
</evidence>
<dbReference type="EMBL" id="JAUCFI010000003">
    <property type="protein sequence ID" value="MDM5282244.1"/>
    <property type="molecule type" value="Genomic_DNA"/>
</dbReference>
<dbReference type="GO" id="GO:0005886">
    <property type="term" value="C:plasma membrane"/>
    <property type="evidence" value="ECO:0007669"/>
    <property type="project" value="UniProtKB-SubCell"/>
</dbReference>
<accession>A0AAJ1QJL1</accession>
<protein>
    <submittedName>
        <fullName evidence="7">CDP-glycerol glycerophosphotransferase family protein</fullName>
    </submittedName>
</protein>
<dbReference type="AlphaFoldDB" id="A0AAJ1QJL1"/>
<dbReference type="Pfam" id="PF04464">
    <property type="entry name" value="Glyphos_transf"/>
    <property type="match status" value="1"/>
</dbReference>
<dbReference type="Gene3D" id="3.40.50.11820">
    <property type="match status" value="1"/>
</dbReference>
<evidence type="ECO:0000256" key="6">
    <source>
        <dbReference type="ARBA" id="ARBA00023136"/>
    </source>
</evidence>
<gene>
    <name evidence="7" type="ORF">QUF85_02790</name>
</gene>
<dbReference type="PANTHER" id="PTHR37316">
    <property type="entry name" value="TEICHOIC ACID GLYCEROL-PHOSPHATE PRIMASE"/>
    <property type="match status" value="1"/>
</dbReference>
<sequence>MKVLELLWLPKEQSECSLFDIKYQGEILNITLKTDEMVKEGTVSFTLIERSSQQVLKFPVNEYGETDILSIDISIDNYINYLTTGIWDAYLQNEKEGTISKFRVKNKLTESIELPPFYLTNSNISLVPYSTIKGNLSFKCEESKAILKIENFALEENGSLMLSGYFLVPSWSVEKAKDVRKQLILRSGNNELNMDIHNVARQDVSTFFGRTDNKYDWTGFDIHLDFSKNSYELLDEKSTDLHIKMTFKNQEMILPIVISPTIDFNKTAVFQSSDGIKNIYINIDEESHRIALLVTKENLQAEVDAIYSENGEITLLGSVISRDKAKRVSHNNTDIVVKERQSGEEYHFGVEIYQSCFTHTFKVKELLEKGIFTAGVWDLYLLIEGQMYRLVTRLDGIMNKQKLVSIPQQMFSNKEGKILSIKPYYTLHEEVSIFSRDSLAVKSIEKVAIEKGILSIVGKLNIQPPNLDFPTTNIGKLTIKGKFGKTYDFPATWQTEKTGKTNLEFQFIASVDLVNQGLTELSDSLLKDINFDLIQCEIFHELGIIPFTMNIDPAKVIVTLEDRLRQSSKYKGLLTKWGLRFYKACNKILPIKKKNVVFQSFHGKSYSCSPKAIYEEMLEQKRNIKPIWVLNNLKQKVPGNPILVRPHSLKYYYYMATSKYFVNNGNFPDFYEKREKTVHLQTWHGTPLKKLGFDIDPNSPSYAENTSPQICRRNARWDYLIGPNEYTSTILKRAFKFEKQMLDVGYPRNDIFYKPNLEGKAAQIKERLNIPTNKKVILYAPTWRDYDFHNGNQHKPYEFKFNLNSFKEHFGEEYVLLLRLHYRDATRIKIEGFEDFIYNVSSYDDIQELYLISDLLITDYSSVMFDFANINRPIIFFSYDLSRYGSQVRGFYMDFQTEAPGPIVLNEQQLFHAIENVNKVEKLYNQRYKSFREKFCHLEDGKASKRTVETLFKNE</sequence>
<evidence type="ECO:0000256" key="1">
    <source>
        <dbReference type="ARBA" id="ARBA00004202"/>
    </source>
</evidence>
<comment type="similarity">
    <text evidence="2">Belongs to the CDP-glycerol glycerophosphotransferase family.</text>
</comment>
<organism evidence="7 8">
    <name type="scientific">Peribacillus frigoritolerans</name>
    <dbReference type="NCBI Taxonomy" id="450367"/>
    <lineage>
        <taxon>Bacteria</taxon>
        <taxon>Bacillati</taxon>
        <taxon>Bacillota</taxon>
        <taxon>Bacilli</taxon>
        <taxon>Bacillales</taxon>
        <taxon>Bacillaceae</taxon>
        <taxon>Peribacillus</taxon>
    </lineage>
</organism>
<keyword evidence="4" id="KW-0808">Transferase</keyword>
<dbReference type="Proteomes" id="UP001238973">
    <property type="component" value="Unassembled WGS sequence"/>
</dbReference>
<dbReference type="InterPro" id="IPR051612">
    <property type="entry name" value="Teichoic_Acid_Biosynth"/>
</dbReference>
<dbReference type="InterPro" id="IPR043148">
    <property type="entry name" value="TagF_C"/>
</dbReference>
<keyword evidence="3" id="KW-1003">Cell membrane</keyword>
<comment type="subcellular location">
    <subcellularLocation>
        <location evidence="1">Cell membrane</location>
        <topology evidence="1">Peripheral membrane protein</topology>
    </subcellularLocation>
</comment>
<evidence type="ECO:0000313" key="7">
    <source>
        <dbReference type="EMBL" id="MDM5282244.1"/>
    </source>
</evidence>
<dbReference type="InterPro" id="IPR043149">
    <property type="entry name" value="TagF_N"/>
</dbReference>
<dbReference type="Gene3D" id="3.40.50.12580">
    <property type="match status" value="1"/>
</dbReference>
<dbReference type="GO" id="GO:0047355">
    <property type="term" value="F:CDP-glycerol glycerophosphotransferase activity"/>
    <property type="evidence" value="ECO:0007669"/>
    <property type="project" value="InterPro"/>
</dbReference>
<dbReference type="PANTHER" id="PTHR37316:SF3">
    <property type="entry name" value="TEICHOIC ACID GLYCEROL-PHOSPHATE TRANSFERASE"/>
    <property type="match status" value="1"/>
</dbReference>
<evidence type="ECO:0000256" key="3">
    <source>
        <dbReference type="ARBA" id="ARBA00022475"/>
    </source>
</evidence>
<keyword evidence="5" id="KW-0777">Teichoic acid biosynthesis</keyword>
<dbReference type="RefSeq" id="WP_289348478.1">
    <property type="nucleotide sequence ID" value="NZ_JAUCFI010000003.1"/>
</dbReference>
<proteinExistence type="inferred from homology"/>